<dbReference type="PANTHER" id="PTHR10678">
    <property type="entry name" value="26S PROTEASOME NON-ATPASE REGULATORY SUBUNIT 11/COP9 SIGNALOSOME COMPLEX SUBUNIT 2"/>
    <property type="match status" value="1"/>
</dbReference>
<dbReference type="Proteomes" id="UP000769157">
    <property type="component" value="Unassembled WGS sequence"/>
</dbReference>
<dbReference type="GeneID" id="70235088"/>
<dbReference type="Gene3D" id="1.25.40.570">
    <property type="match status" value="1"/>
</dbReference>
<dbReference type="RefSeq" id="XP_046062284.1">
    <property type="nucleotide sequence ID" value="XM_046204066.1"/>
</dbReference>
<name>A0A9P8P8T2_9ASCO</name>
<evidence type="ECO:0000313" key="3">
    <source>
        <dbReference type="EMBL" id="KAH3667472.1"/>
    </source>
</evidence>
<keyword evidence="4" id="KW-1185">Reference proteome</keyword>
<dbReference type="InterPro" id="IPR000717">
    <property type="entry name" value="PCI_dom"/>
</dbReference>
<accession>A0A9P8P8T2</accession>
<organism evidence="3 4">
    <name type="scientific">Ogataea philodendri</name>
    <dbReference type="NCBI Taxonomy" id="1378263"/>
    <lineage>
        <taxon>Eukaryota</taxon>
        <taxon>Fungi</taxon>
        <taxon>Dikarya</taxon>
        <taxon>Ascomycota</taxon>
        <taxon>Saccharomycotina</taxon>
        <taxon>Pichiomycetes</taxon>
        <taxon>Pichiales</taxon>
        <taxon>Pichiaceae</taxon>
        <taxon>Ogataea</taxon>
    </lineage>
</organism>
<dbReference type="EMBL" id="JAEUBE010000183">
    <property type="protein sequence ID" value="KAH3667472.1"/>
    <property type="molecule type" value="Genomic_DNA"/>
</dbReference>
<evidence type="ECO:0000256" key="1">
    <source>
        <dbReference type="SAM" id="MobiDB-lite"/>
    </source>
</evidence>
<dbReference type="Pfam" id="PF01399">
    <property type="entry name" value="PCI"/>
    <property type="match status" value="1"/>
</dbReference>
<evidence type="ECO:0000259" key="2">
    <source>
        <dbReference type="SMART" id="SM00088"/>
    </source>
</evidence>
<proteinExistence type="predicted"/>
<dbReference type="SUPFAM" id="SSF46785">
    <property type="entry name" value="Winged helix' DNA-binding domain"/>
    <property type="match status" value="1"/>
</dbReference>
<dbReference type="OrthoDB" id="194139at2759"/>
<dbReference type="AlphaFoldDB" id="A0A9P8P8T2"/>
<comment type="caution">
    <text evidence="3">The sequence shown here is derived from an EMBL/GenBank/DDBJ whole genome shotgun (WGS) entry which is preliminary data.</text>
</comment>
<dbReference type="InterPro" id="IPR050871">
    <property type="entry name" value="26S_Proteasome/COP9_Components"/>
</dbReference>
<feature type="domain" description="PCI" evidence="2">
    <location>
        <begin position="349"/>
        <end position="435"/>
    </location>
</feature>
<gene>
    <name evidence="3" type="ORF">OGAPHI_003121</name>
</gene>
<dbReference type="GO" id="GO:0008541">
    <property type="term" value="C:proteasome regulatory particle, lid subcomplex"/>
    <property type="evidence" value="ECO:0007669"/>
    <property type="project" value="UniProtKB-ARBA"/>
</dbReference>
<feature type="region of interest" description="Disordered" evidence="1">
    <location>
        <begin position="1"/>
        <end position="32"/>
    </location>
</feature>
<dbReference type="SMART" id="SM00088">
    <property type="entry name" value="PINT"/>
    <property type="match status" value="1"/>
</dbReference>
<protein>
    <recommendedName>
        <fullName evidence="2">PCI domain-containing protein</fullName>
    </recommendedName>
</protein>
<evidence type="ECO:0000313" key="4">
    <source>
        <dbReference type="Proteomes" id="UP000769157"/>
    </source>
</evidence>
<reference evidence="3" key="2">
    <citation type="submission" date="2021-01" db="EMBL/GenBank/DDBJ databases">
        <authorList>
            <person name="Schikora-Tamarit M.A."/>
        </authorList>
    </citation>
    <scope>NUCLEOTIDE SEQUENCE</scope>
    <source>
        <strain evidence="3">CBS6075</strain>
    </source>
</reference>
<reference evidence="3" key="1">
    <citation type="journal article" date="2021" name="Open Biol.">
        <title>Shared evolutionary footprints suggest mitochondrial oxidative damage underlies multiple complex I losses in fungi.</title>
        <authorList>
            <person name="Schikora-Tamarit M.A."/>
            <person name="Marcet-Houben M."/>
            <person name="Nosek J."/>
            <person name="Gabaldon T."/>
        </authorList>
    </citation>
    <scope>NUCLEOTIDE SEQUENCE</scope>
    <source>
        <strain evidence="3">CBS6075</strain>
    </source>
</reference>
<feature type="compositionally biased region" description="Acidic residues" evidence="1">
    <location>
        <begin position="1"/>
        <end position="31"/>
    </location>
</feature>
<sequence length="634" mass="72954">MSDWDDDMYDDEEEELSFEEDANESVEETNTDVESRYFWGKELRQDEKLKEALEVFEDNIRQNDSNEYTFKSIKQAIKVSIEMGDFSKISGYIDLFLQQLPQVGTSYAESSFSKMLHRLDRQNLGFDPKFQEQIYNKFSEYLGTRNSGNERLVIRVDLGRAGLLLNEKKYTEAREILQKLEKVVLGSSESVRSAFLLDILASEMIIAKEFVETPELRRLTKLADDSGSGIPQSKIVGTIKECCGLVAMADQEFQTANLCFQESFRAFNDCGDDRRVDVLMKYIVSNLLSESEIDPFQSSDFQGFDDRPEVVKLMEMYRYVQETDISKYNWLIKKDETLKDLKEFSVLAPFFPYVTQLLQERFVLQYLQLFKRVSFKKLQDKLEVGPDDVEMLLLRLYSEGRITDFKLDMVDKTVERIDGQILDPGLTSEDVLERLQLYQKDKLSIPMDDFGVDSQERLQEILSLRFQAEAAPSSPSLRPEMNATTMISKEVLEPLIPIRKSYESCDELLKELDDYLKYMRSTLPSKAVSKLSLLERVTVDNQNQEAEEIKQLDVASSRDHDHLIPEVLQFTMMDTLDNNDHKESGETPTEQELAAARVASVRALVSEIANYYENVNRNFTGGVSVDCSLVADGE</sequence>
<dbReference type="InterPro" id="IPR036390">
    <property type="entry name" value="WH_DNA-bd_sf"/>
</dbReference>